<protein>
    <recommendedName>
        <fullName evidence="2">Arrestin-like N-terminal domain-containing protein</fullName>
    </recommendedName>
</protein>
<feature type="region of interest" description="Disordered" evidence="1">
    <location>
        <begin position="1"/>
        <end position="31"/>
    </location>
</feature>
<evidence type="ECO:0000256" key="1">
    <source>
        <dbReference type="SAM" id="MobiDB-lite"/>
    </source>
</evidence>
<feature type="domain" description="Arrestin-like N-terminal" evidence="2">
    <location>
        <begin position="86"/>
        <end position="179"/>
    </location>
</feature>
<evidence type="ECO:0000259" key="2">
    <source>
        <dbReference type="Pfam" id="PF00339"/>
    </source>
</evidence>
<gene>
    <name evidence="3" type="ORF">Hypma_012959</name>
</gene>
<dbReference type="InterPro" id="IPR014756">
    <property type="entry name" value="Ig_E-set"/>
</dbReference>
<dbReference type="AlphaFoldDB" id="A0A369JFT5"/>
<name>A0A369JFT5_HYPMA</name>
<evidence type="ECO:0000313" key="3">
    <source>
        <dbReference type="EMBL" id="RDB20162.1"/>
    </source>
</evidence>
<reference evidence="3" key="1">
    <citation type="submission" date="2018-04" db="EMBL/GenBank/DDBJ databases">
        <title>Whole genome sequencing of Hypsizygus marmoreus.</title>
        <authorList>
            <person name="Choi I.-G."/>
            <person name="Min B."/>
            <person name="Kim J.-G."/>
            <person name="Kim S."/>
            <person name="Oh Y.-L."/>
            <person name="Kong W.-S."/>
            <person name="Park H."/>
            <person name="Jeong J."/>
            <person name="Song E.-S."/>
        </authorList>
    </citation>
    <scope>NUCLEOTIDE SEQUENCE [LARGE SCALE GENOMIC DNA]</scope>
    <source>
        <strain evidence="3">51987-8</strain>
    </source>
</reference>
<evidence type="ECO:0000313" key="4">
    <source>
        <dbReference type="Proteomes" id="UP000076154"/>
    </source>
</evidence>
<dbReference type="EMBL" id="LUEZ02000071">
    <property type="protein sequence ID" value="RDB20162.1"/>
    <property type="molecule type" value="Genomic_DNA"/>
</dbReference>
<accession>A0A369JFT5</accession>
<comment type="caution">
    <text evidence="3">The sequence shown here is derived from an EMBL/GenBank/DDBJ whole genome shotgun (WGS) entry which is preliminary data.</text>
</comment>
<dbReference type="SUPFAM" id="SSF81296">
    <property type="entry name" value="E set domains"/>
    <property type="match status" value="1"/>
</dbReference>
<proteinExistence type="predicted"/>
<keyword evidence="4" id="KW-1185">Reference proteome</keyword>
<dbReference type="InterPro" id="IPR011021">
    <property type="entry name" value="Arrestin-like_N"/>
</dbReference>
<dbReference type="InterPro" id="IPR014752">
    <property type="entry name" value="Arrestin-like_C"/>
</dbReference>
<sequence>MSYDPPPVYSRTSSPGGSVTPDMLEEDPSPSVPRYSTVFALHGRPTPGSRSARPLETEHTFSLQSGKTAWATLKCVSRAGTSTNAPHYIGGDDISGSVNLDLTNALYINAISLSVRGRIITAVTEDGSFPFLDHSVTLWSKAHGDPRHASYTQNIKHEGKLTPGEYSWPFSVPFPTTVPLPGDTTPHQIPQTFLEREALVTVQYDLILRIGRGALRPDKIITVPIVYIPKIVPEAPSPLRQLAYHEASPLLGPSADPEGWLTLPTVVVHGSPSDGPAKTECKLSIASPLCYARGTVIPCSLTLRSQYPRALDDIAAPEAIIVKLTRRVKHSQLGLLQAVRKPKIQTKVVETAVWWPSSDISTDPSERRMEGEIHLSRRLLSSSDFPPFVVDYFVEFLAFRSGAIPHDPPDAILVAQRVSIATIPARGPRMREFSTRNNT</sequence>
<dbReference type="InParanoid" id="A0A369JFT5"/>
<dbReference type="Proteomes" id="UP000076154">
    <property type="component" value="Unassembled WGS sequence"/>
</dbReference>
<dbReference type="Pfam" id="PF00339">
    <property type="entry name" value="Arrestin_N"/>
    <property type="match status" value="1"/>
</dbReference>
<dbReference type="OrthoDB" id="3262423at2759"/>
<organism evidence="3 4">
    <name type="scientific">Hypsizygus marmoreus</name>
    <name type="common">White beech mushroom</name>
    <name type="synonym">Agaricus marmoreus</name>
    <dbReference type="NCBI Taxonomy" id="39966"/>
    <lineage>
        <taxon>Eukaryota</taxon>
        <taxon>Fungi</taxon>
        <taxon>Dikarya</taxon>
        <taxon>Basidiomycota</taxon>
        <taxon>Agaricomycotina</taxon>
        <taxon>Agaricomycetes</taxon>
        <taxon>Agaricomycetidae</taxon>
        <taxon>Agaricales</taxon>
        <taxon>Tricholomatineae</taxon>
        <taxon>Lyophyllaceae</taxon>
        <taxon>Hypsizygus</taxon>
    </lineage>
</organism>
<dbReference type="Gene3D" id="2.60.40.640">
    <property type="match status" value="1"/>
</dbReference>